<evidence type="ECO:0000313" key="1">
    <source>
        <dbReference type="EMBL" id="VFK13530.1"/>
    </source>
</evidence>
<dbReference type="EMBL" id="CAADFM010000089">
    <property type="protein sequence ID" value="VFK13530.1"/>
    <property type="molecule type" value="Genomic_DNA"/>
</dbReference>
<accession>A0A450W919</accession>
<reference evidence="1" key="1">
    <citation type="submission" date="2019-02" db="EMBL/GenBank/DDBJ databases">
        <authorList>
            <person name="Gruber-Vodicka R. H."/>
            <person name="Seah K. B. B."/>
        </authorList>
    </citation>
    <scope>NUCLEOTIDE SEQUENCE</scope>
    <source>
        <strain evidence="1">BECK_S312</strain>
        <strain evidence="2">BECK_S426</strain>
    </source>
</reference>
<evidence type="ECO:0000313" key="2">
    <source>
        <dbReference type="EMBL" id="VFK26995.1"/>
    </source>
</evidence>
<sequence>MITIETFQYNDEVADALRISLSQERMGRYLRASDGSWEKAFHLYTWNSAISAAFYESLQGLEVTLRNAIHQRLSKIYSIEIYGISWYDNPEAGLDAWAIGRIEKARDTLDRHRRDINPSSIVAELPLGFWVSLLSRGGKGRGSSLNRKMDYNKTLWKKGLWQIFPHCKERRREIYKRLHFLQKFRNRIAHHEPIFRRDLKADFSSILGVTAWICPITADWIERHSRVRELLYCRKRGDMEILF</sequence>
<dbReference type="AlphaFoldDB" id="A0A450W919"/>
<proteinExistence type="predicted"/>
<gene>
    <name evidence="1" type="ORF">BECKLPF1236A_GA0070988_1008912</name>
    <name evidence="2" type="ORF">BECKLPF1236C_GA0070990_100412</name>
</gene>
<organism evidence="1">
    <name type="scientific">Candidatus Kentrum sp. LPFa</name>
    <dbReference type="NCBI Taxonomy" id="2126335"/>
    <lineage>
        <taxon>Bacteria</taxon>
        <taxon>Pseudomonadati</taxon>
        <taxon>Pseudomonadota</taxon>
        <taxon>Gammaproteobacteria</taxon>
        <taxon>Candidatus Kentrum</taxon>
    </lineage>
</organism>
<dbReference type="EMBL" id="CAADFP010000041">
    <property type="protein sequence ID" value="VFK26995.1"/>
    <property type="molecule type" value="Genomic_DNA"/>
</dbReference>
<protein>
    <submittedName>
        <fullName evidence="1">Abi-like protein</fullName>
    </submittedName>
</protein>
<name>A0A450W919_9GAMM</name>